<feature type="transmembrane region" description="Helical" evidence="5">
    <location>
        <begin position="284"/>
        <end position="309"/>
    </location>
</feature>
<dbReference type="RefSeq" id="XP_030830335.1">
    <property type="nucleotide sequence ID" value="XM_030974475.1"/>
</dbReference>
<dbReference type="SMART" id="SM00082">
    <property type="entry name" value="LRRCT"/>
    <property type="match status" value="1"/>
</dbReference>
<dbReference type="KEGG" id="spu:115919888"/>
<evidence type="ECO:0000256" key="3">
    <source>
        <dbReference type="ARBA" id="ARBA00022737"/>
    </source>
</evidence>
<keyword evidence="1" id="KW-0433">Leucine-rich repeat</keyword>
<feature type="domain" description="LRRCT" evidence="6">
    <location>
        <begin position="181"/>
        <end position="234"/>
    </location>
</feature>
<dbReference type="PROSITE" id="PS51450">
    <property type="entry name" value="LRR"/>
    <property type="match status" value="3"/>
</dbReference>
<dbReference type="Gene3D" id="3.80.10.10">
    <property type="entry name" value="Ribonuclease Inhibitor"/>
    <property type="match status" value="3"/>
</dbReference>
<evidence type="ECO:0000256" key="4">
    <source>
        <dbReference type="SAM" id="MobiDB-lite"/>
    </source>
</evidence>
<accession>A0A7M7N5D7</accession>
<dbReference type="EnsemblMetazoa" id="XM_030974475">
    <property type="protein sequence ID" value="XP_030830335"/>
    <property type="gene ID" value="LOC115919888"/>
</dbReference>
<dbReference type="SMART" id="SM00369">
    <property type="entry name" value="LRR_TYP"/>
    <property type="match status" value="9"/>
</dbReference>
<dbReference type="InterPro" id="IPR000483">
    <property type="entry name" value="Cys-rich_flank_reg_C"/>
</dbReference>
<keyword evidence="5" id="KW-0472">Membrane</keyword>
<name>A0A7M7N5D7_STRPU</name>
<evidence type="ECO:0000313" key="7">
    <source>
        <dbReference type="EnsemblMetazoa" id="XP_030830335"/>
    </source>
</evidence>
<keyword evidence="5" id="KW-0812">Transmembrane</keyword>
<keyword evidence="2" id="KW-0732">Signal</keyword>
<evidence type="ECO:0000256" key="1">
    <source>
        <dbReference type="ARBA" id="ARBA00022614"/>
    </source>
</evidence>
<dbReference type="SUPFAM" id="SSF52058">
    <property type="entry name" value="L domain-like"/>
    <property type="match status" value="2"/>
</dbReference>
<dbReference type="InterPro" id="IPR003591">
    <property type="entry name" value="Leu-rich_rpt_typical-subtyp"/>
</dbReference>
<keyword evidence="8" id="KW-1185">Reference proteome</keyword>
<dbReference type="PANTHER" id="PTHR24366:SF96">
    <property type="entry name" value="LEUCINE RICH REPEAT CONTAINING 53"/>
    <property type="match status" value="1"/>
</dbReference>
<proteinExistence type="predicted"/>
<evidence type="ECO:0000313" key="8">
    <source>
        <dbReference type="Proteomes" id="UP000007110"/>
    </source>
</evidence>
<sequence>MGAPQLKSIKLLYNNLQTFDGYALNGTENSLRHIYLSRNSLRVIENGTFQLVPKLEVIDLYQNHLYPLTSGVFQELKNLEKLLLGMNKLFDLPEDIFKDLSSLVYLDLSNNSLSSLTIDLFVHMDHLMIIDLSGNRLVAIGNVLNLPNIRLDLCRNSLRQLGNVTLEILTNNIEFLLLEGNPWNCTCSLEPLRQWYQKLSIIKDGNVNIDNPICTHPNDLANQLINSLNFSLCHDIVAKSTQTSRLNVNHDDSQIRNTLIATDQMYQDVSGKTETSDIDCKLNVIIVVVVVAFVVIIVIVSFIILRVVLLKRRSNDIKANKNSESNGRGNWGGNKTSIQMETKERRNSLSEEEEEGDVNERTPLKRERNRGDIDLTPKERTCRKNLIEANKFIGAPQLKSIKLLYNNLQTFDRYALNGTENRLRNIYLSRSSLRVIENGTFKLVPKLEVIDLYQNHLSQLKSVSGRGGLESGVFQELKNLERLFLGMNKLLDLPEDIFKDLSSLVYLDLSNNSLSSLTIDLFVHMDHLMTIDFSGNRLVAIGNVLNLPNIRLFLEGSP</sequence>
<dbReference type="InterPro" id="IPR032675">
    <property type="entry name" value="LRR_dom_sf"/>
</dbReference>
<evidence type="ECO:0000256" key="2">
    <source>
        <dbReference type="ARBA" id="ARBA00022729"/>
    </source>
</evidence>
<feature type="compositionally biased region" description="Polar residues" evidence="4">
    <location>
        <begin position="322"/>
        <end position="340"/>
    </location>
</feature>
<reference evidence="7" key="2">
    <citation type="submission" date="2021-01" db="UniProtKB">
        <authorList>
            <consortium name="EnsemblMetazoa"/>
        </authorList>
    </citation>
    <scope>IDENTIFICATION</scope>
</reference>
<dbReference type="Proteomes" id="UP000007110">
    <property type="component" value="Unassembled WGS sequence"/>
</dbReference>
<feature type="compositionally biased region" description="Basic and acidic residues" evidence="4">
    <location>
        <begin position="358"/>
        <end position="375"/>
    </location>
</feature>
<evidence type="ECO:0000256" key="5">
    <source>
        <dbReference type="SAM" id="Phobius"/>
    </source>
</evidence>
<protein>
    <recommendedName>
        <fullName evidence="6">LRRCT domain-containing protein</fullName>
    </recommendedName>
</protein>
<dbReference type="PANTHER" id="PTHR24366">
    <property type="entry name" value="IG(IMMUNOGLOBULIN) AND LRR(LEUCINE RICH REPEAT) DOMAINS"/>
    <property type="match status" value="1"/>
</dbReference>
<feature type="region of interest" description="Disordered" evidence="4">
    <location>
        <begin position="319"/>
        <end position="375"/>
    </location>
</feature>
<evidence type="ECO:0000259" key="6">
    <source>
        <dbReference type="SMART" id="SM00082"/>
    </source>
</evidence>
<dbReference type="Pfam" id="PF13855">
    <property type="entry name" value="LRR_8"/>
    <property type="match status" value="3"/>
</dbReference>
<reference evidence="8" key="1">
    <citation type="submission" date="2015-02" db="EMBL/GenBank/DDBJ databases">
        <title>Genome sequencing for Strongylocentrotus purpuratus.</title>
        <authorList>
            <person name="Murali S."/>
            <person name="Liu Y."/>
            <person name="Vee V."/>
            <person name="English A."/>
            <person name="Wang M."/>
            <person name="Skinner E."/>
            <person name="Han Y."/>
            <person name="Muzny D.M."/>
            <person name="Worley K.C."/>
            <person name="Gibbs R.A."/>
        </authorList>
    </citation>
    <scope>NUCLEOTIDE SEQUENCE</scope>
</reference>
<dbReference type="OrthoDB" id="1055097at2759"/>
<dbReference type="InterPro" id="IPR001611">
    <property type="entry name" value="Leu-rich_rpt"/>
</dbReference>
<dbReference type="AlphaFoldDB" id="A0A7M7N5D7"/>
<dbReference type="InParanoid" id="A0A7M7N5D7"/>
<dbReference type="PRINTS" id="PR00019">
    <property type="entry name" value="LEURICHRPT"/>
</dbReference>
<organism evidence="7 8">
    <name type="scientific">Strongylocentrotus purpuratus</name>
    <name type="common">Purple sea urchin</name>
    <dbReference type="NCBI Taxonomy" id="7668"/>
    <lineage>
        <taxon>Eukaryota</taxon>
        <taxon>Metazoa</taxon>
        <taxon>Echinodermata</taxon>
        <taxon>Eleutherozoa</taxon>
        <taxon>Echinozoa</taxon>
        <taxon>Echinoidea</taxon>
        <taxon>Euechinoidea</taxon>
        <taxon>Echinacea</taxon>
        <taxon>Camarodonta</taxon>
        <taxon>Echinidea</taxon>
        <taxon>Strongylocentrotidae</taxon>
        <taxon>Strongylocentrotus</taxon>
    </lineage>
</organism>
<dbReference type="GeneID" id="115919888"/>
<dbReference type="SMART" id="SM00365">
    <property type="entry name" value="LRR_SD22"/>
    <property type="match status" value="7"/>
</dbReference>
<keyword evidence="5" id="KW-1133">Transmembrane helix</keyword>
<keyword evidence="3" id="KW-0677">Repeat</keyword>